<protein>
    <recommendedName>
        <fullName evidence="1">AB hydrolase-1 domain-containing protein</fullName>
    </recommendedName>
</protein>
<comment type="caution">
    <text evidence="2">The sequence shown here is derived from an EMBL/GenBank/DDBJ whole genome shotgun (WGS) entry which is preliminary data.</text>
</comment>
<dbReference type="RefSeq" id="WP_075886330.1">
    <property type="nucleotide sequence ID" value="NZ_CAJTBG010000021.1"/>
</dbReference>
<dbReference type="InterPro" id="IPR000073">
    <property type="entry name" value="AB_hydrolase_1"/>
</dbReference>
<proteinExistence type="predicted"/>
<name>A0A1Q9YHE4_9FIRM</name>
<dbReference type="Proteomes" id="UP000186758">
    <property type="component" value="Unassembled WGS sequence"/>
</dbReference>
<dbReference type="EMBL" id="MPJZ01000099">
    <property type="protein sequence ID" value="OLU43576.1"/>
    <property type="molecule type" value="Genomic_DNA"/>
</dbReference>
<accession>A0A1Q9YHE4</accession>
<dbReference type="InterPro" id="IPR029058">
    <property type="entry name" value="AB_hydrolase_fold"/>
</dbReference>
<dbReference type="Pfam" id="PF12697">
    <property type="entry name" value="Abhydrolase_6"/>
    <property type="match status" value="1"/>
</dbReference>
<evidence type="ECO:0000313" key="2">
    <source>
        <dbReference type="EMBL" id="OLU43576.1"/>
    </source>
</evidence>
<reference evidence="2 3" key="1">
    <citation type="submission" date="2016-11" db="EMBL/GenBank/DDBJ databases">
        <title>Description of two novel members of the family Erysipelotrichaceae: Ileibacterium lipovorans gen. nov., sp. nov. and Dubosiella newyorkensis, gen. nov., sp. nov.</title>
        <authorList>
            <person name="Cox L.M."/>
            <person name="Sohn J."/>
            <person name="Tyrrell K.L."/>
            <person name="Citron D.M."/>
            <person name="Lawson P.A."/>
            <person name="Patel N.B."/>
            <person name="Iizumi T."/>
            <person name="Perez-Perez G.I."/>
            <person name="Goldstein E.J."/>
            <person name="Blaser M.J."/>
        </authorList>
    </citation>
    <scope>NUCLEOTIDE SEQUENCE [LARGE SCALE GENOMIC DNA]</scope>
    <source>
        <strain evidence="2 3">NYU-BL-K8</strain>
    </source>
</reference>
<dbReference type="AlphaFoldDB" id="A0A1Q9YHE4"/>
<evidence type="ECO:0000313" key="3">
    <source>
        <dbReference type="Proteomes" id="UP000186758"/>
    </source>
</evidence>
<dbReference type="SUPFAM" id="SSF53474">
    <property type="entry name" value="alpha/beta-Hydrolases"/>
    <property type="match status" value="1"/>
</dbReference>
<dbReference type="Gene3D" id="3.40.50.1820">
    <property type="entry name" value="alpha/beta hydrolase"/>
    <property type="match status" value="1"/>
</dbReference>
<feature type="domain" description="AB hydrolase-1" evidence="1">
    <location>
        <begin position="15"/>
        <end position="172"/>
    </location>
</feature>
<organism evidence="2 3">
    <name type="scientific">Faecalibaculum rodentium</name>
    <dbReference type="NCBI Taxonomy" id="1702221"/>
    <lineage>
        <taxon>Bacteria</taxon>
        <taxon>Bacillati</taxon>
        <taxon>Bacillota</taxon>
        <taxon>Erysipelotrichia</taxon>
        <taxon>Erysipelotrichales</taxon>
        <taxon>Erysipelotrichaceae</taxon>
        <taxon>Faecalibaculum</taxon>
    </lineage>
</organism>
<evidence type="ECO:0000259" key="1">
    <source>
        <dbReference type="Pfam" id="PF12697"/>
    </source>
</evidence>
<sequence length="231" mass="25931">MEFRIIGDRTSPVAILLHDAGLNHHQYAATAKMLARRYCVVLPDLTGHGDARGPFVSIEEEADALMQFIRREFKGKVELIGGSGLGGMVALETASRMPFSNLNLFLDGVSFQEPARPLIPSAFLKFRYRALYRNPRIREQVGQIPPFRELEPVFRAMSAWQPPELLSRKARTRIVHGSLEGKGVRQTGQLLLKHLRNSTLEVQEGMNHGDLVLENPGKLSIMLFSQLNSLF</sequence>
<gene>
    <name evidence="2" type="ORF">BO223_11845</name>
</gene>